<accession>A0ABQ6CK55</accession>
<organism evidence="2 3">
    <name type="scientific">Labrys miyagiensis</name>
    <dbReference type="NCBI Taxonomy" id="346912"/>
    <lineage>
        <taxon>Bacteria</taxon>
        <taxon>Pseudomonadati</taxon>
        <taxon>Pseudomonadota</taxon>
        <taxon>Alphaproteobacteria</taxon>
        <taxon>Hyphomicrobiales</taxon>
        <taxon>Xanthobacteraceae</taxon>
        <taxon>Labrys</taxon>
    </lineage>
</organism>
<dbReference type="Proteomes" id="UP001156882">
    <property type="component" value="Unassembled WGS sequence"/>
</dbReference>
<proteinExistence type="predicted"/>
<dbReference type="Pfam" id="PF18931">
    <property type="entry name" value="DUF5680"/>
    <property type="match status" value="1"/>
</dbReference>
<reference evidence="3" key="1">
    <citation type="journal article" date="2019" name="Int. J. Syst. Evol. Microbiol.">
        <title>The Global Catalogue of Microorganisms (GCM) 10K type strain sequencing project: providing services to taxonomists for standard genome sequencing and annotation.</title>
        <authorList>
            <consortium name="The Broad Institute Genomics Platform"/>
            <consortium name="The Broad Institute Genome Sequencing Center for Infectious Disease"/>
            <person name="Wu L."/>
            <person name="Ma J."/>
        </authorList>
    </citation>
    <scope>NUCLEOTIDE SEQUENCE [LARGE SCALE GENOMIC DNA]</scope>
    <source>
        <strain evidence="3">NBRC 101365</strain>
    </source>
</reference>
<dbReference type="RefSeq" id="WP_284313802.1">
    <property type="nucleotide sequence ID" value="NZ_BSPC01000034.1"/>
</dbReference>
<evidence type="ECO:0000259" key="1">
    <source>
        <dbReference type="Pfam" id="PF18931"/>
    </source>
</evidence>
<dbReference type="EMBL" id="BSPC01000034">
    <property type="protein sequence ID" value="GLS20718.1"/>
    <property type="molecule type" value="Genomic_DNA"/>
</dbReference>
<evidence type="ECO:0000313" key="2">
    <source>
        <dbReference type="EMBL" id="GLS20718.1"/>
    </source>
</evidence>
<evidence type="ECO:0000313" key="3">
    <source>
        <dbReference type="Proteomes" id="UP001156882"/>
    </source>
</evidence>
<sequence length="151" mass="16684">MSTLENFIVEAKAAAYVNDGAPQASCRAGSHDIGYGRGDWRYLDSYFGGTDFLGQEIVWREEQPIWAMNYYGHILEPVLIDAGGAGAVVKKARAALYREGRFLGDFSLGVGKRRFESASTGDIKRFLGVERIFIGGVEAYRLQFHGGLIRP</sequence>
<keyword evidence="3" id="KW-1185">Reference proteome</keyword>
<gene>
    <name evidence="2" type="ORF">GCM10007874_37350</name>
</gene>
<protein>
    <recommendedName>
        <fullName evidence="1">DUF5680 domain-containing protein</fullName>
    </recommendedName>
</protein>
<comment type="caution">
    <text evidence="2">The sequence shown here is derived from an EMBL/GenBank/DDBJ whole genome shotgun (WGS) entry which is preliminary data.</text>
</comment>
<dbReference type="InterPro" id="IPR043735">
    <property type="entry name" value="DUF5680"/>
</dbReference>
<name>A0ABQ6CK55_9HYPH</name>
<feature type="domain" description="DUF5680" evidence="1">
    <location>
        <begin position="44"/>
        <end position="149"/>
    </location>
</feature>